<reference evidence="2" key="1">
    <citation type="journal article" date="2011" name="Proc. Natl. Acad. Sci. U.S.A.">
        <title>Obligate biotrophy features unraveled by the genomic analysis of rust fungi.</title>
        <authorList>
            <person name="Duplessis S."/>
            <person name="Cuomo C.A."/>
            <person name="Lin Y.-C."/>
            <person name="Aerts A."/>
            <person name="Tisserant E."/>
            <person name="Veneault-Fourrey C."/>
            <person name="Joly D.L."/>
            <person name="Hacquard S."/>
            <person name="Amselem J."/>
            <person name="Cantarel B.L."/>
            <person name="Chiu R."/>
            <person name="Coutinho P.M."/>
            <person name="Feau N."/>
            <person name="Field M."/>
            <person name="Frey P."/>
            <person name="Gelhaye E."/>
            <person name="Goldberg J."/>
            <person name="Grabherr M.G."/>
            <person name="Kodira C.D."/>
            <person name="Kohler A."/>
            <person name="Kuees U."/>
            <person name="Lindquist E.A."/>
            <person name="Lucas S.M."/>
            <person name="Mago R."/>
            <person name="Mauceli E."/>
            <person name="Morin E."/>
            <person name="Murat C."/>
            <person name="Pangilinan J.L."/>
            <person name="Park R."/>
            <person name="Pearson M."/>
            <person name="Quesneville H."/>
            <person name="Rouhier N."/>
            <person name="Sakthikumar S."/>
            <person name="Salamov A.A."/>
            <person name="Schmutz J."/>
            <person name="Selles B."/>
            <person name="Shapiro H."/>
            <person name="Tanguay P."/>
            <person name="Tuskan G.A."/>
            <person name="Henrissat B."/>
            <person name="Van de Peer Y."/>
            <person name="Rouze P."/>
            <person name="Ellis J.G."/>
            <person name="Dodds P.N."/>
            <person name="Schein J.E."/>
            <person name="Zhong S."/>
            <person name="Hamelin R.C."/>
            <person name="Grigoriev I.V."/>
            <person name="Szabo L.J."/>
            <person name="Martin F."/>
        </authorList>
    </citation>
    <scope>NUCLEOTIDE SEQUENCE [LARGE SCALE GENOMIC DNA]</scope>
    <source>
        <strain evidence="2">98AG31 / pathotype 3-4-7</strain>
    </source>
</reference>
<dbReference type="HOGENOM" id="CLU_1475476_0_0_1"/>
<protein>
    <submittedName>
        <fullName evidence="1">Uncharacterized protein</fullName>
    </submittedName>
</protein>
<dbReference type="STRING" id="747676.F4R363"/>
<accession>F4R363</accession>
<dbReference type="InParanoid" id="F4R363"/>
<dbReference type="GeneID" id="18929168"/>
<evidence type="ECO:0000313" key="2">
    <source>
        <dbReference type="Proteomes" id="UP000001072"/>
    </source>
</evidence>
<dbReference type="EMBL" id="GL883090">
    <property type="protein sequence ID" value="EGG12575.1"/>
    <property type="molecule type" value="Genomic_DNA"/>
</dbReference>
<dbReference type="AlphaFoldDB" id="F4R363"/>
<evidence type="ECO:0000313" key="1">
    <source>
        <dbReference type="EMBL" id="EGG12575.1"/>
    </source>
</evidence>
<name>F4R363_MELLP</name>
<dbReference type="OrthoDB" id="10253254at2759"/>
<keyword evidence="2" id="KW-1185">Reference proteome</keyword>
<proteinExistence type="predicted"/>
<dbReference type="VEuPathDB" id="FungiDB:MELLADRAFT_58348"/>
<gene>
    <name evidence="1" type="ORF">MELLADRAFT_58348</name>
</gene>
<sequence>MVVYHPFLQEDVITGEDGGSDDEQLGAEIHETTSEELKLKEIRKSKRWFYQIQQQYSKLGEVYLLLEHINLINQDKLWKIHKLRKQITKIVQKNHVCEGLVEFFSDLRPPNESQLKVLRQLIPASFIDQIAIKTSLLPNSSTLNKSNQNENHLTAYRTIVIKEDVFIHPLSTLFTSSINSPEY</sequence>
<dbReference type="RefSeq" id="XP_007403513.1">
    <property type="nucleotide sequence ID" value="XM_007403451.1"/>
</dbReference>
<organism evidence="2">
    <name type="scientific">Melampsora larici-populina (strain 98AG31 / pathotype 3-4-7)</name>
    <name type="common">Poplar leaf rust fungus</name>
    <dbReference type="NCBI Taxonomy" id="747676"/>
    <lineage>
        <taxon>Eukaryota</taxon>
        <taxon>Fungi</taxon>
        <taxon>Dikarya</taxon>
        <taxon>Basidiomycota</taxon>
        <taxon>Pucciniomycotina</taxon>
        <taxon>Pucciniomycetes</taxon>
        <taxon>Pucciniales</taxon>
        <taxon>Melampsoraceae</taxon>
        <taxon>Melampsora</taxon>
    </lineage>
</organism>
<dbReference type="KEGG" id="mlr:MELLADRAFT_58348"/>
<dbReference type="eggNOG" id="KOG0926">
    <property type="taxonomic scope" value="Eukaryota"/>
</dbReference>
<dbReference type="Proteomes" id="UP000001072">
    <property type="component" value="Unassembled WGS sequence"/>
</dbReference>